<keyword evidence="1" id="KW-0812">Transmembrane</keyword>
<reference evidence="2" key="1">
    <citation type="submission" date="2021-05" db="EMBL/GenBank/DDBJ databases">
        <title>A free-living protist that lacks canonical eukaryotic 1 DNA replication and segregation systems.</title>
        <authorList>
            <person name="Salas-Leiva D.E."/>
            <person name="Tromer E.C."/>
            <person name="Curtis B.A."/>
            <person name="Jerlstrom-Hultqvist J."/>
            <person name="Kolisko M."/>
            <person name="Yi Z."/>
            <person name="Salas-Leiva J.S."/>
            <person name="Gallot-Lavallee L."/>
            <person name="Kops G.J.P.L."/>
            <person name="Archibald J.M."/>
            <person name="Simpson A.G.B."/>
            <person name="Roger A.J."/>
        </authorList>
    </citation>
    <scope>NUCLEOTIDE SEQUENCE</scope>
    <source>
        <strain evidence="2">BICM</strain>
    </source>
</reference>
<proteinExistence type="predicted"/>
<keyword evidence="1" id="KW-1133">Transmembrane helix</keyword>
<feature type="transmembrane region" description="Helical" evidence="1">
    <location>
        <begin position="166"/>
        <end position="187"/>
    </location>
</feature>
<feature type="transmembrane region" description="Helical" evidence="1">
    <location>
        <begin position="103"/>
        <end position="122"/>
    </location>
</feature>
<name>A0A8J6AX23_9EUKA</name>
<gene>
    <name evidence="2" type="ORF">J8273_1340</name>
</gene>
<evidence type="ECO:0000256" key="1">
    <source>
        <dbReference type="SAM" id="Phobius"/>
    </source>
</evidence>
<dbReference type="EMBL" id="JAHDYR010000004">
    <property type="protein sequence ID" value="KAG9396991.1"/>
    <property type="molecule type" value="Genomic_DNA"/>
</dbReference>
<keyword evidence="1" id="KW-0472">Membrane</keyword>
<sequence>MAEASLISFLLDHSVPLSAIILFPLIWIQFARLGMTYIVYRRKRKIVATRHTIENLNRTKDSFATSSDSFAEKGEIERRISALENQFSVVSAKAARANMLTNAITFIAANLLQGLFLSHVLATVPATSRSVFTFPDSKLNAAIPTSIKHFTALLCDVPTTPEAPVVVGAVCFFMICKLTVPAALSILKPPRMDEGTSIYNQAMTATIAPTSQGPTGSAETNGPQRD</sequence>
<feature type="transmembrane region" description="Helical" evidence="1">
    <location>
        <begin position="20"/>
        <end position="40"/>
    </location>
</feature>
<dbReference type="AlphaFoldDB" id="A0A8J6AX23"/>
<organism evidence="2 3">
    <name type="scientific">Carpediemonas membranifera</name>
    <dbReference type="NCBI Taxonomy" id="201153"/>
    <lineage>
        <taxon>Eukaryota</taxon>
        <taxon>Metamonada</taxon>
        <taxon>Carpediemonas-like organisms</taxon>
        <taxon>Carpediemonas</taxon>
    </lineage>
</organism>
<accession>A0A8J6AX23</accession>
<keyword evidence="3" id="KW-1185">Reference proteome</keyword>
<evidence type="ECO:0000313" key="2">
    <source>
        <dbReference type="EMBL" id="KAG9396991.1"/>
    </source>
</evidence>
<dbReference type="Proteomes" id="UP000717585">
    <property type="component" value="Unassembled WGS sequence"/>
</dbReference>
<comment type="caution">
    <text evidence="2">The sequence shown here is derived from an EMBL/GenBank/DDBJ whole genome shotgun (WGS) entry which is preliminary data.</text>
</comment>
<evidence type="ECO:0000313" key="3">
    <source>
        <dbReference type="Proteomes" id="UP000717585"/>
    </source>
</evidence>
<protein>
    <submittedName>
        <fullName evidence="2">Uncharacterized protein</fullName>
    </submittedName>
</protein>